<proteinExistence type="predicted"/>
<evidence type="ECO:0000313" key="1">
    <source>
        <dbReference type="EMBL" id="JAP09431.1"/>
    </source>
</evidence>
<protein>
    <submittedName>
        <fullName evidence="1">Putative ovule protein</fullName>
    </submittedName>
</protein>
<reference evidence="1" key="1">
    <citation type="submission" date="2015-12" db="EMBL/GenBank/DDBJ databases">
        <title>Gene expression during late stages of embryo sac development: a critical building block for successful pollen-pistil interactions.</title>
        <authorList>
            <person name="Liu Y."/>
            <person name="Joly V."/>
            <person name="Sabar M."/>
            <person name="Matton D.P."/>
        </authorList>
    </citation>
    <scope>NUCLEOTIDE SEQUENCE</scope>
</reference>
<sequence>MGRIGIGAPIQSIVTMASLSGEQLGTCGTSWSEILLSRWAMVARFSSGRALYWSGAFVALLS</sequence>
<dbReference type="AlphaFoldDB" id="A0A0V0GNX1"/>
<organism evidence="1">
    <name type="scientific">Solanum chacoense</name>
    <name type="common">Chaco potato</name>
    <dbReference type="NCBI Taxonomy" id="4108"/>
    <lineage>
        <taxon>Eukaryota</taxon>
        <taxon>Viridiplantae</taxon>
        <taxon>Streptophyta</taxon>
        <taxon>Embryophyta</taxon>
        <taxon>Tracheophyta</taxon>
        <taxon>Spermatophyta</taxon>
        <taxon>Magnoliopsida</taxon>
        <taxon>eudicotyledons</taxon>
        <taxon>Gunneridae</taxon>
        <taxon>Pentapetalae</taxon>
        <taxon>asterids</taxon>
        <taxon>lamiids</taxon>
        <taxon>Solanales</taxon>
        <taxon>Solanaceae</taxon>
        <taxon>Solanoideae</taxon>
        <taxon>Solaneae</taxon>
        <taxon>Solanum</taxon>
    </lineage>
</organism>
<name>A0A0V0GNX1_SOLCH</name>
<dbReference type="EMBL" id="GEDG01035030">
    <property type="protein sequence ID" value="JAP09431.1"/>
    <property type="molecule type" value="Transcribed_RNA"/>
</dbReference>
<accession>A0A0V0GNX1</accession>